<organism evidence="2 3">
    <name type="scientific">Weissella koreensis</name>
    <dbReference type="NCBI Taxonomy" id="165096"/>
    <lineage>
        <taxon>Bacteria</taxon>
        <taxon>Bacillati</taxon>
        <taxon>Bacillota</taxon>
        <taxon>Bacilli</taxon>
        <taxon>Lactobacillales</taxon>
        <taxon>Lactobacillaceae</taxon>
        <taxon>Weissella</taxon>
    </lineage>
</organism>
<dbReference type="Gene3D" id="3.40.50.1820">
    <property type="entry name" value="alpha/beta hydrolase"/>
    <property type="match status" value="1"/>
</dbReference>
<sequence length="318" mass="35852">MQVKNKSFHPWRWIISIILVIAIIFGAAGGYFFHVAEVRANKSFIKGKSIKAGAPLYQQQEDWKSYDKALWNLKAHDGTNLQGYYVKADQPTTKTALVIHGFGVDHQAMMPYAAMFHKNGYNVLLIDNRAAGKSGGKYIGYGFLEAQDAKEWTQKIVQENGNDSQIVVMGASLGGATTMMLSGMNPPKQVKAYVEDAGYNSISEELLFQANSMYHLPKWLAKPLVKVVSLYSKIFAGYSYKQGEVSQYLAKNNRPMMFIHGAEDSFVPTKFVYDNYRAQKGPKQLLVVPNAEHVKSYATLTKKYEQKVEKFLNNYIKQ</sequence>
<evidence type="ECO:0000313" key="3">
    <source>
        <dbReference type="Proteomes" id="UP000516446"/>
    </source>
</evidence>
<dbReference type="RefSeq" id="WP_006845948.1">
    <property type="nucleotide sequence ID" value="NZ_CP026847.1"/>
</dbReference>
<evidence type="ECO:0000313" key="2">
    <source>
        <dbReference type="EMBL" id="QNT64229.1"/>
    </source>
</evidence>
<accession>A0A7H1ML93</accession>
<dbReference type="GO" id="GO:0016787">
    <property type="term" value="F:hydrolase activity"/>
    <property type="evidence" value="ECO:0007669"/>
    <property type="project" value="UniProtKB-KW"/>
</dbReference>
<reference evidence="2 3" key="1">
    <citation type="submission" date="2019-08" db="EMBL/GenBank/DDBJ databases">
        <authorList>
            <person name="Chang H.C."/>
            <person name="Mun S.Y."/>
        </authorList>
    </citation>
    <scope>NUCLEOTIDE SEQUENCE [LARGE SCALE GENOMIC DNA]</scope>
    <source>
        <strain evidence="2 3">SK</strain>
    </source>
</reference>
<evidence type="ECO:0000259" key="1">
    <source>
        <dbReference type="Pfam" id="PF12146"/>
    </source>
</evidence>
<gene>
    <name evidence="2" type="ORF">FY536_02590</name>
</gene>
<proteinExistence type="predicted"/>
<dbReference type="Proteomes" id="UP000516446">
    <property type="component" value="Chromosome"/>
</dbReference>
<dbReference type="EMBL" id="CP043431">
    <property type="protein sequence ID" value="QNT64229.1"/>
    <property type="molecule type" value="Genomic_DNA"/>
</dbReference>
<feature type="domain" description="Serine aminopeptidase S33" evidence="1">
    <location>
        <begin position="93"/>
        <end position="230"/>
    </location>
</feature>
<dbReference type="SUPFAM" id="SSF53474">
    <property type="entry name" value="alpha/beta-Hydrolases"/>
    <property type="match status" value="1"/>
</dbReference>
<keyword evidence="3" id="KW-1185">Reference proteome</keyword>
<dbReference type="Pfam" id="PF12146">
    <property type="entry name" value="Hydrolase_4"/>
    <property type="match status" value="1"/>
</dbReference>
<dbReference type="InterPro" id="IPR022742">
    <property type="entry name" value="Hydrolase_4"/>
</dbReference>
<dbReference type="PANTHER" id="PTHR43358:SF4">
    <property type="entry name" value="ALPHA_BETA HYDROLASE FOLD-1 DOMAIN-CONTAINING PROTEIN"/>
    <property type="match status" value="1"/>
</dbReference>
<dbReference type="AlphaFoldDB" id="A0A7H1ML93"/>
<protein>
    <submittedName>
        <fullName evidence="2">Alpha/beta hydrolase</fullName>
    </submittedName>
</protein>
<dbReference type="InterPro" id="IPR029058">
    <property type="entry name" value="AB_hydrolase_fold"/>
</dbReference>
<name>A0A7H1ML93_9LACO</name>
<keyword evidence="2" id="KW-0378">Hydrolase</keyword>
<dbReference type="InterPro" id="IPR052920">
    <property type="entry name" value="DNA-binding_regulatory"/>
</dbReference>
<dbReference type="PANTHER" id="PTHR43358">
    <property type="entry name" value="ALPHA/BETA-HYDROLASE"/>
    <property type="match status" value="1"/>
</dbReference>